<dbReference type="Proteomes" id="UP001174839">
    <property type="component" value="Unassembled WGS sequence"/>
</dbReference>
<gene>
    <name evidence="2" type="ORF">QU605_02205</name>
</gene>
<accession>A0ABT7WBH7</accession>
<name>A0ABT7WBH7_9FLAO</name>
<keyword evidence="1" id="KW-0812">Transmembrane</keyword>
<proteinExistence type="predicted"/>
<dbReference type="InterPro" id="IPR045749">
    <property type="entry name" value="DUF6090"/>
</dbReference>
<sequence length="244" mass="28899">MLRFFRQIRQRLITDNKFSKYLLYAVGEILLVVIGILIAFQVDNWNEQRKIRLEGISLLEDLKSDLEFSRTELEYTINTNQQYLDGYRRIHYYLENDLAYNTELDSAFGNLDVWSIPLFSTTTYETLKTKGIDIIANDSLKQQIIEVHNFNIQSLLDDTGLWEWSFSQNTTQRIMVGNVRRSIDSDIARPNDFERLRTNEEFMNFLSILINIREDHIDYAKMTHSAIKDLIDHIEEELQTNKLE</sequence>
<keyword evidence="3" id="KW-1185">Reference proteome</keyword>
<dbReference type="Pfam" id="PF19578">
    <property type="entry name" value="DUF6090"/>
    <property type="match status" value="1"/>
</dbReference>
<dbReference type="RefSeq" id="WP_289723625.1">
    <property type="nucleotide sequence ID" value="NZ_JAUDUY010000001.1"/>
</dbReference>
<keyword evidence="1" id="KW-0472">Membrane</keyword>
<dbReference type="EMBL" id="JAUDUY010000001">
    <property type="protein sequence ID" value="MDM9630265.1"/>
    <property type="molecule type" value="Genomic_DNA"/>
</dbReference>
<evidence type="ECO:0000313" key="3">
    <source>
        <dbReference type="Proteomes" id="UP001174839"/>
    </source>
</evidence>
<evidence type="ECO:0000256" key="1">
    <source>
        <dbReference type="SAM" id="Phobius"/>
    </source>
</evidence>
<protein>
    <submittedName>
        <fullName evidence="2">DUF6090 family protein</fullName>
    </submittedName>
</protein>
<keyword evidence="1" id="KW-1133">Transmembrane helix</keyword>
<evidence type="ECO:0000313" key="2">
    <source>
        <dbReference type="EMBL" id="MDM9630265.1"/>
    </source>
</evidence>
<feature type="transmembrane region" description="Helical" evidence="1">
    <location>
        <begin position="21"/>
        <end position="42"/>
    </location>
</feature>
<organism evidence="2 3">
    <name type="scientific">Robiginitalea aurantiaca</name>
    <dbReference type="NCBI Taxonomy" id="3056915"/>
    <lineage>
        <taxon>Bacteria</taxon>
        <taxon>Pseudomonadati</taxon>
        <taxon>Bacteroidota</taxon>
        <taxon>Flavobacteriia</taxon>
        <taxon>Flavobacteriales</taxon>
        <taxon>Flavobacteriaceae</taxon>
        <taxon>Robiginitalea</taxon>
    </lineage>
</organism>
<comment type="caution">
    <text evidence="2">The sequence shown here is derived from an EMBL/GenBank/DDBJ whole genome shotgun (WGS) entry which is preliminary data.</text>
</comment>
<reference evidence="2" key="1">
    <citation type="submission" date="2023-06" db="EMBL/GenBank/DDBJ databases">
        <title>Robiginitalea aurantiacus sp. nov. and Algoriphagus sediminis sp. nov., isolated from coastal sediment.</title>
        <authorList>
            <person name="Zhou Z.Y."/>
            <person name="An J."/>
            <person name="Jia Y.W."/>
            <person name="Du Z.J."/>
        </authorList>
    </citation>
    <scope>NUCLEOTIDE SEQUENCE</scope>
    <source>
        <strain evidence="2">M39</strain>
    </source>
</reference>